<sequence>MKTIGLIGGMSWESSVVYYQLINTIVKEKLGGHHSSRSLMYSAEFDEIVRLQHQGDWQTLGEIMVDAAQRLEKGGADFIVLCTNTMHKLADTIEENTRIPFLHIADATAAEIKKYGFKKVGLLGTKFTMEEDFLRKRLQEKHQIEAFIPDQPARERVHTIIYEELIKGRFTDSSRKEFLHIIDDLVANGAEGVILGCTEIPLLVRAQDTDVVLFDTTAIHATNAVEMALS</sequence>
<name>A0ABW5CYU4_9BACT</name>
<dbReference type="SUPFAM" id="SSF53681">
    <property type="entry name" value="Aspartate/glutamate racemase"/>
    <property type="match status" value="2"/>
</dbReference>
<keyword evidence="4" id="KW-1185">Reference proteome</keyword>
<evidence type="ECO:0000256" key="1">
    <source>
        <dbReference type="ARBA" id="ARBA00007847"/>
    </source>
</evidence>
<organism evidence="3 4">
    <name type="scientific">Pontibacter ruber</name>
    <dbReference type="NCBI Taxonomy" id="1343895"/>
    <lineage>
        <taxon>Bacteria</taxon>
        <taxon>Pseudomonadati</taxon>
        <taxon>Bacteroidota</taxon>
        <taxon>Cytophagia</taxon>
        <taxon>Cytophagales</taxon>
        <taxon>Hymenobacteraceae</taxon>
        <taxon>Pontibacter</taxon>
    </lineage>
</organism>
<dbReference type="Proteomes" id="UP001597374">
    <property type="component" value="Unassembled WGS sequence"/>
</dbReference>
<evidence type="ECO:0000313" key="3">
    <source>
        <dbReference type="EMBL" id="MFD2247587.1"/>
    </source>
</evidence>
<accession>A0ABW5CYU4</accession>
<keyword evidence="2" id="KW-0413">Isomerase</keyword>
<dbReference type="InterPro" id="IPR004380">
    <property type="entry name" value="Asp_race"/>
</dbReference>
<comment type="caution">
    <text evidence="3">The sequence shown here is derived from an EMBL/GenBank/DDBJ whole genome shotgun (WGS) entry which is preliminary data.</text>
</comment>
<dbReference type="RefSeq" id="WP_250430577.1">
    <property type="nucleotide sequence ID" value="NZ_JALPRR010000003.1"/>
</dbReference>
<dbReference type="PROSITE" id="PS00924">
    <property type="entry name" value="ASP_GLU_RACEMASE_2"/>
    <property type="match status" value="1"/>
</dbReference>
<dbReference type="InterPro" id="IPR015942">
    <property type="entry name" value="Asp/Glu/hydantoin_racemase"/>
</dbReference>
<evidence type="ECO:0000313" key="4">
    <source>
        <dbReference type="Proteomes" id="UP001597374"/>
    </source>
</evidence>
<comment type="similarity">
    <text evidence="1">Belongs to the aspartate/glutamate racemases family.</text>
</comment>
<dbReference type="PANTHER" id="PTHR21198:SF7">
    <property type="entry name" value="ASPARTATE-GLUTAMATE RACEMASE FAMILY"/>
    <property type="match status" value="1"/>
</dbReference>
<dbReference type="InterPro" id="IPR033134">
    <property type="entry name" value="Asp/Glu_racemase_AS_2"/>
</dbReference>
<dbReference type="NCBIfam" id="TIGR00035">
    <property type="entry name" value="asp_race"/>
    <property type="match status" value="1"/>
</dbReference>
<evidence type="ECO:0000256" key="2">
    <source>
        <dbReference type="ARBA" id="ARBA00023235"/>
    </source>
</evidence>
<proteinExistence type="inferred from homology"/>
<reference evidence="4" key="1">
    <citation type="journal article" date="2019" name="Int. J. Syst. Evol. Microbiol.">
        <title>The Global Catalogue of Microorganisms (GCM) 10K type strain sequencing project: providing services to taxonomists for standard genome sequencing and annotation.</title>
        <authorList>
            <consortium name="The Broad Institute Genomics Platform"/>
            <consortium name="The Broad Institute Genome Sequencing Center for Infectious Disease"/>
            <person name="Wu L."/>
            <person name="Ma J."/>
        </authorList>
    </citation>
    <scope>NUCLEOTIDE SEQUENCE [LARGE SCALE GENOMIC DNA]</scope>
    <source>
        <strain evidence="4">CGMCC 4.1782</strain>
    </source>
</reference>
<dbReference type="InterPro" id="IPR018187">
    <property type="entry name" value="Asp/Glu_racemase_AS_1"/>
</dbReference>
<dbReference type="Gene3D" id="3.40.50.1860">
    <property type="match status" value="2"/>
</dbReference>
<gene>
    <name evidence="3" type="ORF">ACFSKP_15070</name>
</gene>
<dbReference type="EMBL" id="JBHUIM010000002">
    <property type="protein sequence ID" value="MFD2247587.1"/>
    <property type="molecule type" value="Genomic_DNA"/>
</dbReference>
<protein>
    <submittedName>
        <fullName evidence="3">Aspartate/glutamate racemase family protein</fullName>
    </submittedName>
</protein>
<dbReference type="PANTHER" id="PTHR21198">
    <property type="entry name" value="GLUTAMATE RACEMASE"/>
    <property type="match status" value="1"/>
</dbReference>
<dbReference type="PROSITE" id="PS00923">
    <property type="entry name" value="ASP_GLU_RACEMASE_1"/>
    <property type="match status" value="1"/>
</dbReference>
<dbReference type="Pfam" id="PF01177">
    <property type="entry name" value="Asp_Glu_race"/>
    <property type="match status" value="1"/>
</dbReference>
<dbReference type="InterPro" id="IPR001920">
    <property type="entry name" value="Asp/Glu_race"/>
</dbReference>